<feature type="domain" description="HAMP" evidence="12">
    <location>
        <begin position="1"/>
        <end position="44"/>
    </location>
</feature>
<dbReference type="EC" id="2.7.13.3" evidence="3"/>
<evidence type="ECO:0000256" key="9">
    <source>
        <dbReference type="ARBA" id="ARBA00023012"/>
    </source>
</evidence>
<dbReference type="Proteomes" id="UP000305887">
    <property type="component" value="Unassembled WGS sequence"/>
</dbReference>
<keyword evidence="4" id="KW-0597">Phosphoprotein</keyword>
<keyword evidence="10" id="KW-0472">Membrane</keyword>
<protein>
    <recommendedName>
        <fullName evidence="3">histidine kinase</fullName>
        <ecNumber evidence="3">2.7.13.3</ecNumber>
    </recommendedName>
</protein>
<dbReference type="PROSITE" id="PS50885">
    <property type="entry name" value="HAMP"/>
    <property type="match status" value="1"/>
</dbReference>
<dbReference type="CDD" id="cd06225">
    <property type="entry name" value="HAMP"/>
    <property type="match status" value="1"/>
</dbReference>
<dbReference type="Gene3D" id="1.10.287.130">
    <property type="match status" value="1"/>
</dbReference>
<dbReference type="Pfam" id="PF00672">
    <property type="entry name" value="HAMP"/>
    <property type="match status" value="1"/>
</dbReference>
<dbReference type="Gene3D" id="3.30.565.10">
    <property type="entry name" value="Histidine kinase-like ATPase, C-terminal domain"/>
    <property type="match status" value="1"/>
</dbReference>
<evidence type="ECO:0000256" key="8">
    <source>
        <dbReference type="ARBA" id="ARBA00022989"/>
    </source>
</evidence>
<dbReference type="InterPro" id="IPR004358">
    <property type="entry name" value="Sig_transdc_His_kin-like_C"/>
</dbReference>
<dbReference type="InterPro" id="IPR003660">
    <property type="entry name" value="HAMP_dom"/>
</dbReference>
<reference evidence="13 14" key="1">
    <citation type="submission" date="2019-06" db="EMBL/GenBank/DDBJ databases">
        <title>YIM 131921 draft genome.</title>
        <authorList>
            <person name="Jiang L."/>
        </authorList>
    </citation>
    <scope>NUCLEOTIDE SEQUENCE [LARGE SCALE GENOMIC DNA]</scope>
    <source>
        <strain evidence="13 14">YIM 131921</strain>
    </source>
</reference>
<sequence>MESVLDRVGEGDLTARMAVRGSGDLARLAQGINSALVRLERVVEGMRQVSTDIAHDLRTPLGRLRFRIEAAAARATEGSRLAEDLDAALEESDTLDATFAALLRIAEIEAGARRARFAPLDLGEVLVRIVEAYEGVAEEAGQNLSLSLSVTAPIHGDRDLLVQLFANLVENAIRHGPAGTRIECTVTQEGDCPQATLRDTGPGIPAAERELVLRRLYRLEKSRTSPGTGLGLALVKAVADLHGADLILADAGPGLRVTLRFPPFRASA</sequence>
<dbReference type="PANTHER" id="PTHR45436:SF8">
    <property type="entry name" value="HISTIDINE KINASE"/>
    <property type="match status" value="1"/>
</dbReference>
<proteinExistence type="predicted"/>
<dbReference type="AlphaFoldDB" id="A0A5C4MU66"/>
<dbReference type="PANTHER" id="PTHR45436">
    <property type="entry name" value="SENSOR HISTIDINE KINASE YKOH"/>
    <property type="match status" value="1"/>
</dbReference>
<dbReference type="SMART" id="SM00388">
    <property type="entry name" value="HisKA"/>
    <property type="match status" value="1"/>
</dbReference>
<evidence type="ECO:0000256" key="1">
    <source>
        <dbReference type="ARBA" id="ARBA00000085"/>
    </source>
</evidence>
<organism evidence="13 14">
    <name type="scientific">Rubellimicrobium rubrum</name>
    <dbReference type="NCBI Taxonomy" id="2585369"/>
    <lineage>
        <taxon>Bacteria</taxon>
        <taxon>Pseudomonadati</taxon>
        <taxon>Pseudomonadota</taxon>
        <taxon>Alphaproteobacteria</taxon>
        <taxon>Rhodobacterales</taxon>
        <taxon>Roseobacteraceae</taxon>
        <taxon>Rubellimicrobium</taxon>
    </lineage>
</organism>
<dbReference type="GO" id="GO:0005886">
    <property type="term" value="C:plasma membrane"/>
    <property type="evidence" value="ECO:0007669"/>
    <property type="project" value="TreeGrafter"/>
</dbReference>
<evidence type="ECO:0000256" key="4">
    <source>
        <dbReference type="ARBA" id="ARBA00022553"/>
    </source>
</evidence>
<dbReference type="PROSITE" id="PS50109">
    <property type="entry name" value="HIS_KIN"/>
    <property type="match status" value="1"/>
</dbReference>
<keyword evidence="8" id="KW-1133">Transmembrane helix</keyword>
<feature type="domain" description="Histidine kinase" evidence="11">
    <location>
        <begin position="52"/>
        <end position="265"/>
    </location>
</feature>
<evidence type="ECO:0000313" key="13">
    <source>
        <dbReference type="EMBL" id="TNC49447.1"/>
    </source>
</evidence>
<accession>A0A5C4MU66</accession>
<name>A0A5C4MU66_9RHOB</name>
<dbReference type="InterPro" id="IPR036097">
    <property type="entry name" value="HisK_dim/P_sf"/>
</dbReference>
<evidence type="ECO:0000256" key="6">
    <source>
        <dbReference type="ARBA" id="ARBA00022692"/>
    </source>
</evidence>
<dbReference type="SUPFAM" id="SSF55874">
    <property type="entry name" value="ATPase domain of HSP90 chaperone/DNA topoisomerase II/histidine kinase"/>
    <property type="match status" value="1"/>
</dbReference>
<evidence type="ECO:0000256" key="3">
    <source>
        <dbReference type="ARBA" id="ARBA00012438"/>
    </source>
</evidence>
<dbReference type="InterPro" id="IPR036890">
    <property type="entry name" value="HATPase_C_sf"/>
</dbReference>
<dbReference type="EMBL" id="VDFU01000011">
    <property type="protein sequence ID" value="TNC49447.1"/>
    <property type="molecule type" value="Genomic_DNA"/>
</dbReference>
<dbReference type="Pfam" id="PF00512">
    <property type="entry name" value="HisKA"/>
    <property type="match status" value="1"/>
</dbReference>
<comment type="catalytic activity">
    <reaction evidence="1">
        <text>ATP + protein L-histidine = ADP + protein N-phospho-L-histidine.</text>
        <dbReference type="EC" id="2.7.13.3"/>
    </reaction>
</comment>
<keyword evidence="14" id="KW-1185">Reference proteome</keyword>
<dbReference type="InterPro" id="IPR003661">
    <property type="entry name" value="HisK_dim/P_dom"/>
</dbReference>
<dbReference type="SMART" id="SM00387">
    <property type="entry name" value="HATPase_c"/>
    <property type="match status" value="1"/>
</dbReference>
<comment type="subcellular location">
    <subcellularLocation>
        <location evidence="2">Membrane</location>
    </subcellularLocation>
</comment>
<evidence type="ECO:0000256" key="2">
    <source>
        <dbReference type="ARBA" id="ARBA00004370"/>
    </source>
</evidence>
<dbReference type="GO" id="GO:0000155">
    <property type="term" value="F:phosphorelay sensor kinase activity"/>
    <property type="evidence" value="ECO:0007669"/>
    <property type="project" value="InterPro"/>
</dbReference>
<evidence type="ECO:0000256" key="7">
    <source>
        <dbReference type="ARBA" id="ARBA00022777"/>
    </source>
</evidence>
<dbReference type="SUPFAM" id="SSF47384">
    <property type="entry name" value="Homodimeric domain of signal transducing histidine kinase"/>
    <property type="match status" value="1"/>
</dbReference>
<dbReference type="PRINTS" id="PR00344">
    <property type="entry name" value="BCTRLSENSOR"/>
</dbReference>
<dbReference type="Pfam" id="PF02518">
    <property type="entry name" value="HATPase_c"/>
    <property type="match status" value="1"/>
</dbReference>
<keyword evidence="7 13" id="KW-0418">Kinase</keyword>
<dbReference type="CDD" id="cd00082">
    <property type="entry name" value="HisKA"/>
    <property type="match status" value="1"/>
</dbReference>
<keyword evidence="6" id="KW-0812">Transmembrane</keyword>
<comment type="caution">
    <text evidence="13">The sequence shown here is derived from an EMBL/GenBank/DDBJ whole genome shotgun (WGS) entry which is preliminary data.</text>
</comment>
<dbReference type="InterPro" id="IPR003594">
    <property type="entry name" value="HATPase_dom"/>
</dbReference>
<dbReference type="OrthoDB" id="9815202at2"/>
<dbReference type="InterPro" id="IPR050428">
    <property type="entry name" value="TCS_sensor_his_kinase"/>
</dbReference>
<evidence type="ECO:0000259" key="11">
    <source>
        <dbReference type="PROSITE" id="PS50109"/>
    </source>
</evidence>
<evidence type="ECO:0000256" key="10">
    <source>
        <dbReference type="ARBA" id="ARBA00023136"/>
    </source>
</evidence>
<evidence type="ECO:0000259" key="12">
    <source>
        <dbReference type="PROSITE" id="PS50885"/>
    </source>
</evidence>
<evidence type="ECO:0000313" key="14">
    <source>
        <dbReference type="Proteomes" id="UP000305887"/>
    </source>
</evidence>
<evidence type="ECO:0000256" key="5">
    <source>
        <dbReference type="ARBA" id="ARBA00022679"/>
    </source>
</evidence>
<keyword evidence="5" id="KW-0808">Transferase</keyword>
<gene>
    <name evidence="13" type="ORF">FHG66_11170</name>
</gene>
<dbReference type="InterPro" id="IPR005467">
    <property type="entry name" value="His_kinase_dom"/>
</dbReference>
<keyword evidence="9" id="KW-0902">Two-component regulatory system</keyword>